<comment type="caution">
    <text evidence="1">The sequence shown here is derived from an EMBL/GenBank/DDBJ whole genome shotgun (WGS) entry which is preliminary data.</text>
</comment>
<sequence>MSSINLGCFPFPLLLKEILQKNNQPINSKAAPPFHLCPTPQPTVSFTAFNCPELQPSSPSSNSQFKIHPSKPIPTVKNPQPVLFNSTNLQSHKPRNHLYLTIHHHHKPAAPCFHPSLRQCQIQAEQVASSRRHRRLSVLCHSRIKESCLSSSCHRRSSSISPQASPPIDLLTSHVAAAAR</sequence>
<reference evidence="1 2" key="1">
    <citation type="journal article" date="2023" name="G3 (Bethesda)">
        <title>A chromosome-length genome assembly and annotation of blackberry (Rubus argutus, cv. 'Hillquist').</title>
        <authorList>
            <person name="Bruna T."/>
            <person name="Aryal R."/>
            <person name="Dudchenko O."/>
            <person name="Sargent D.J."/>
            <person name="Mead D."/>
            <person name="Buti M."/>
            <person name="Cavallini A."/>
            <person name="Hytonen T."/>
            <person name="Andres J."/>
            <person name="Pham M."/>
            <person name="Weisz D."/>
            <person name="Mascagni F."/>
            <person name="Usai G."/>
            <person name="Natali L."/>
            <person name="Bassil N."/>
            <person name="Fernandez G.E."/>
            <person name="Lomsadze A."/>
            <person name="Armour M."/>
            <person name="Olukolu B."/>
            <person name="Poorten T."/>
            <person name="Britton C."/>
            <person name="Davik J."/>
            <person name="Ashrafi H."/>
            <person name="Aiden E.L."/>
            <person name="Borodovsky M."/>
            <person name="Worthington M."/>
        </authorList>
    </citation>
    <scope>NUCLEOTIDE SEQUENCE [LARGE SCALE GENOMIC DNA]</scope>
    <source>
        <strain evidence="1">PI 553951</strain>
    </source>
</reference>
<gene>
    <name evidence="1" type="ORF">M0R45_006866</name>
</gene>
<keyword evidence="2" id="KW-1185">Reference proteome</keyword>
<dbReference type="Proteomes" id="UP001457282">
    <property type="component" value="Unassembled WGS sequence"/>
</dbReference>
<dbReference type="EMBL" id="JBEDUW010000001">
    <property type="protein sequence ID" value="KAK9951424.1"/>
    <property type="molecule type" value="Genomic_DNA"/>
</dbReference>
<accession>A0AAW1YSE7</accession>
<evidence type="ECO:0000313" key="2">
    <source>
        <dbReference type="Proteomes" id="UP001457282"/>
    </source>
</evidence>
<organism evidence="1 2">
    <name type="scientific">Rubus argutus</name>
    <name type="common">Southern blackberry</name>
    <dbReference type="NCBI Taxonomy" id="59490"/>
    <lineage>
        <taxon>Eukaryota</taxon>
        <taxon>Viridiplantae</taxon>
        <taxon>Streptophyta</taxon>
        <taxon>Embryophyta</taxon>
        <taxon>Tracheophyta</taxon>
        <taxon>Spermatophyta</taxon>
        <taxon>Magnoliopsida</taxon>
        <taxon>eudicotyledons</taxon>
        <taxon>Gunneridae</taxon>
        <taxon>Pentapetalae</taxon>
        <taxon>rosids</taxon>
        <taxon>fabids</taxon>
        <taxon>Rosales</taxon>
        <taxon>Rosaceae</taxon>
        <taxon>Rosoideae</taxon>
        <taxon>Rosoideae incertae sedis</taxon>
        <taxon>Rubus</taxon>
    </lineage>
</organism>
<protein>
    <submittedName>
        <fullName evidence="1">Uncharacterized protein</fullName>
    </submittedName>
</protein>
<dbReference type="AlphaFoldDB" id="A0AAW1YSE7"/>
<proteinExistence type="predicted"/>
<evidence type="ECO:0000313" key="1">
    <source>
        <dbReference type="EMBL" id="KAK9951424.1"/>
    </source>
</evidence>
<name>A0AAW1YSE7_RUBAR</name>